<accession>A0A8J5H226</accession>
<dbReference type="GO" id="GO:0003714">
    <property type="term" value="F:transcription corepressor activity"/>
    <property type="evidence" value="ECO:0007669"/>
    <property type="project" value="InterPro"/>
</dbReference>
<feature type="compositionally biased region" description="Polar residues" evidence="1">
    <location>
        <begin position="135"/>
        <end position="149"/>
    </location>
</feature>
<organism evidence="2 3">
    <name type="scientific">Zingiber officinale</name>
    <name type="common">Ginger</name>
    <name type="synonym">Amomum zingiber</name>
    <dbReference type="NCBI Taxonomy" id="94328"/>
    <lineage>
        <taxon>Eukaryota</taxon>
        <taxon>Viridiplantae</taxon>
        <taxon>Streptophyta</taxon>
        <taxon>Embryophyta</taxon>
        <taxon>Tracheophyta</taxon>
        <taxon>Spermatophyta</taxon>
        <taxon>Magnoliopsida</taxon>
        <taxon>Liliopsida</taxon>
        <taxon>Zingiberales</taxon>
        <taxon>Zingiberaceae</taxon>
        <taxon>Zingiber</taxon>
    </lineage>
</organism>
<feature type="region of interest" description="Disordered" evidence="1">
    <location>
        <begin position="135"/>
        <end position="166"/>
    </location>
</feature>
<proteinExistence type="predicted"/>
<name>A0A8J5H226_ZINOF</name>
<evidence type="ECO:0000313" key="2">
    <source>
        <dbReference type="EMBL" id="KAG6519326.1"/>
    </source>
</evidence>
<dbReference type="PANTHER" id="PTHR44376:SF9">
    <property type="entry name" value="TRANSCRIPTIONAL COREPRESSOR LEUNIG_HOMOLOG"/>
    <property type="match status" value="1"/>
</dbReference>
<dbReference type="AlphaFoldDB" id="A0A8J5H226"/>
<dbReference type="PANTHER" id="PTHR44376">
    <property type="entry name" value="TRANSCRIPTIONAL REGULATOR OF FILAMENTOUS GROWTH FLO8"/>
    <property type="match status" value="1"/>
</dbReference>
<feature type="region of interest" description="Disordered" evidence="1">
    <location>
        <begin position="20"/>
        <end position="40"/>
    </location>
</feature>
<dbReference type="Proteomes" id="UP000734854">
    <property type="component" value="Unassembled WGS sequence"/>
</dbReference>
<gene>
    <name evidence="2" type="ORF">ZIOFF_022819</name>
</gene>
<evidence type="ECO:0000256" key="1">
    <source>
        <dbReference type="SAM" id="MobiDB-lite"/>
    </source>
</evidence>
<sequence>MKKPQPDDGEISLQLTDLHFSNQQPASHPRQFIQSNPIDGSSATQLVQGQNQQTYDVKDIMGVAQPQKPLNMEPSSLCSHGIMQAKFGQSGIGMNQGVSCLPLKGWPLTGIDQLHQNFAPQANKPFLPNQSQYQLLSSGPPNSTSTGNTAAPCANSGPSTPSIHTPGDDASMACTLQNSSTIAKSLMMHGTDKSGRVLSSSSLEDLETFGDVGSLDDNVESYQSNDDRDGRDIYAALKSNAENNVEPLTSFSFNENGLGEIEVFKVQAQRVQQLPSQKMSP</sequence>
<reference evidence="2 3" key="1">
    <citation type="submission" date="2020-08" db="EMBL/GenBank/DDBJ databases">
        <title>Plant Genome Project.</title>
        <authorList>
            <person name="Zhang R.-G."/>
        </authorList>
    </citation>
    <scope>NUCLEOTIDE SEQUENCE [LARGE SCALE GENOMIC DNA]</scope>
    <source>
        <tissue evidence="2">Rhizome</tissue>
    </source>
</reference>
<evidence type="ECO:0000313" key="3">
    <source>
        <dbReference type="Proteomes" id="UP000734854"/>
    </source>
</evidence>
<keyword evidence="3" id="KW-1185">Reference proteome</keyword>
<protein>
    <submittedName>
        <fullName evidence="2">Uncharacterized protein</fullName>
    </submittedName>
</protein>
<comment type="caution">
    <text evidence="2">The sequence shown here is derived from an EMBL/GenBank/DDBJ whole genome shotgun (WGS) entry which is preliminary data.</text>
</comment>
<dbReference type="EMBL" id="JACMSC010000006">
    <property type="protein sequence ID" value="KAG6519326.1"/>
    <property type="molecule type" value="Genomic_DNA"/>
</dbReference>
<dbReference type="InterPro" id="IPR044716">
    <property type="entry name" value="LEUNIG-like"/>
</dbReference>